<keyword evidence="1" id="KW-0472">Membrane</keyword>
<dbReference type="AlphaFoldDB" id="A0A0C2W7Z7"/>
<comment type="caution">
    <text evidence="2">The sequence shown here is derived from an EMBL/GenBank/DDBJ whole genome shotgun (WGS) entry which is preliminary data.</text>
</comment>
<reference evidence="2 3" key="1">
    <citation type="submission" date="2015-01" db="EMBL/GenBank/DDBJ databases">
        <title>Jeotgalibacillus campisalis genome sequencing.</title>
        <authorList>
            <person name="Goh K.M."/>
            <person name="Chan K.-G."/>
            <person name="Yaakop A.S."/>
            <person name="Ee R."/>
            <person name="Gan H.M."/>
            <person name="Chan C.S."/>
        </authorList>
    </citation>
    <scope>NUCLEOTIDE SEQUENCE [LARGE SCALE GENOMIC DNA]</scope>
    <source>
        <strain evidence="2 3">SF-57</strain>
    </source>
</reference>
<organism evidence="2 3">
    <name type="scientific">Jeotgalibacillus campisalis</name>
    <dbReference type="NCBI Taxonomy" id="220754"/>
    <lineage>
        <taxon>Bacteria</taxon>
        <taxon>Bacillati</taxon>
        <taxon>Bacillota</taxon>
        <taxon>Bacilli</taxon>
        <taxon>Bacillales</taxon>
        <taxon>Caryophanaceae</taxon>
        <taxon>Jeotgalibacillus</taxon>
    </lineage>
</organism>
<evidence type="ECO:0000313" key="3">
    <source>
        <dbReference type="Proteomes" id="UP000031972"/>
    </source>
</evidence>
<proteinExistence type="predicted"/>
<feature type="transmembrane region" description="Helical" evidence="1">
    <location>
        <begin position="53"/>
        <end position="73"/>
    </location>
</feature>
<dbReference type="Proteomes" id="UP000031972">
    <property type="component" value="Unassembled WGS sequence"/>
</dbReference>
<keyword evidence="3" id="KW-1185">Reference proteome</keyword>
<evidence type="ECO:0000313" key="2">
    <source>
        <dbReference type="EMBL" id="KIL52706.1"/>
    </source>
</evidence>
<feature type="transmembrane region" description="Helical" evidence="1">
    <location>
        <begin position="20"/>
        <end position="41"/>
    </location>
</feature>
<keyword evidence="1" id="KW-1133">Transmembrane helix</keyword>
<sequence>MLLILTSFYAGSYIGKPFSFTDLIALVISLIIWSLVFYFYRTTTKRLNYISKLNKILLSFLALIIAAFIIGLITGEIQF</sequence>
<dbReference type="EMBL" id="JXRR01000001">
    <property type="protein sequence ID" value="KIL52706.1"/>
    <property type="molecule type" value="Genomic_DNA"/>
</dbReference>
<name>A0A0C2W7Z7_9BACL</name>
<protein>
    <submittedName>
        <fullName evidence="2">Uncharacterized protein</fullName>
    </submittedName>
</protein>
<evidence type="ECO:0000256" key="1">
    <source>
        <dbReference type="SAM" id="Phobius"/>
    </source>
</evidence>
<accession>A0A0C2W7Z7</accession>
<keyword evidence="1" id="KW-0812">Transmembrane</keyword>
<dbReference type="PATRIC" id="fig|220754.4.peg.34"/>
<gene>
    <name evidence="2" type="ORF">KR50_00350</name>
</gene>